<protein>
    <submittedName>
        <fullName evidence="2">IDEAL domain-containing protein</fullName>
    </submittedName>
</protein>
<evidence type="ECO:0000313" key="3">
    <source>
        <dbReference type="Proteomes" id="UP001139179"/>
    </source>
</evidence>
<keyword evidence="3" id="KW-1185">Reference proteome</keyword>
<dbReference type="InterPro" id="IPR014957">
    <property type="entry name" value="IDEAL_dom"/>
</dbReference>
<sequence length="99" mass="11885">MNNQFAMDNNVMKQLQIIRSLQRRSEATVQSLYAQAILEYSLYHDKKKRLLDQIDHALETNDREQFHQYSKKYKQLLDDHRKGKTVVENGFELHLTFET</sequence>
<gene>
    <name evidence="2" type="ORF">M3202_13740</name>
</gene>
<organism evidence="2 3">
    <name type="scientific">Halalkalibacter oceani</name>
    <dbReference type="NCBI Taxonomy" id="1653776"/>
    <lineage>
        <taxon>Bacteria</taxon>
        <taxon>Bacillati</taxon>
        <taxon>Bacillota</taxon>
        <taxon>Bacilli</taxon>
        <taxon>Bacillales</taxon>
        <taxon>Bacillaceae</taxon>
        <taxon>Halalkalibacter</taxon>
    </lineage>
</organism>
<dbReference type="Pfam" id="PF08858">
    <property type="entry name" value="IDEAL"/>
    <property type="match status" value="1"/>
</dbReference>
<dbReference type="Gene3D" id="4.10.810.10">
    <property type="entry name" value="Virus Scaffolding Protein, Chain A"/>
    <property type="match status" value="1"/>
</dbReference>
<dbReference type="Proteomes" id="UP001139179">
    <property type="component" value="Unassembled WGS sequence"/>
</dbReference>
<proteinExistence type="predicted"/>
<dbReference type="InterPro" id="IPR027393">
    <property type="entry name" value="Virus_scaffolding_prot_C"/>
</dbReference>
<dbReference type="EMBL" id="JAMBOL010000012">
    <property type="protein sequence ID" value="MCM3715146.1"/>
    <property type="molecule type" value="Genomic_DNA"/>
</dbReference>
<dbReference type="RefSeq" id="WP_251223905.1">
    <property type="nucleotide sequence ID" value="NZ_JAMBOL010000012.1"/>
</dbReference>
<evidence type="ECO:0000313" key="2">
    <source>
        <dbReference type="EMBL" id="MCM3715146.1"/>
    </source>
</evidence>
<dbReference type="SMART" id="SM00914">
    <property type="entry name" value="IDEAL"/>
    <property type="match status" value="1"/>
</dbReference>
<reference evidence="2" key="1">
    <citation type="submission" date="2022-05" db="EMBL/GenBank/DDBJ databases">
        <title>Comparative Genomics of Spacecraft Associated Microbes.</title>
        <authorList>
            <person name="Tran M.T."/>
            <person name="Wright A."/>
            <person name="Seuylemezian A."/>
            <person name="Eisen J."/>
            <person name="Coil D."/>
        </authorList>
    </citation>
    <scope>NUCLEOTIDE SEQUENCE</scope>
    <source>
        <strain evidence="2">214.1.1</strain>
    </source>
</reference>
<comment type="caution">
    <text evidence="2">The sequence shown here is derived from an EMBL/GenBank/DDBJ whole genome shotgun (WGS) entry which is preliminary data.</text>
</comment>
<evidence type="ECO:0000259" key="1">
    <source>
        <dbReference type="SMART" id="SM00914"/>
    </source>
</evidence>
<feature type="domain" description="IDEAL" evidence="1">
    <location>
        <begin position="37"/>
        <end position="73"/>
    </location>
</feature>
<accession>A0A9X2IPS4</accession>
<dbReference type="AlphaFoldDB" id="A0A9X2IPS4"/>
<name>A0A9X2IPS4_9BACI</name>